<dbReference type="AlphaFoldDB" id="A0A0R3Q217"/>
<evidence type="ECO:0000313" key="4">
    <source>
        <dbReference type="Proteomes" id="UP000267027"/>
    </source>
</evidence>
<dbReference type="STRING" id="334426.A0A0R3Q217"/>
<dbReference type="EMBL" id="UYYA01005499">
    <property type="protein sequence ID" value="VDM64694.1"/>
    <property type="molecule type" value="Genomic_DNA"/>
</dbReference>
<dbReference type="InterPro" id="IPR042171">
    <property type="entry name" value="Acyl-CoA_hotdog"/>
</dbReference>
<dbReference type="GO" id="GO:0009062">
    <property type="term" value="P:fatty acid catabolic process"/>
    <property type="evidence" value="ECO:0007669"/>
    <property type="project" value="TreeGrafter"/>
</dbReference>
<name>A0A0R3Q217_ANGCS</name>
<keyword evidence="4" id="KW-1185">Reference proteome</keyword>
<dbReference type="InterPro" id="IPR003703">
    <property type="entry name" value="Acyl_CoA_thio"/>
</dbReference>
<dbReference type="PANTHER" id="PTHR11066">
    <property type="entry name" value="ACYL-COA THIOESTERASE"/>
    <property type="match status" value="1"/>
</dbReference>
<comment type="similarity">
    <text evidence="1">Belongs to the C/M/P thioester hydrolase family.</text>
</comment>
<dbReference type="OrthoDB" id="68328at2759"/>
<feature type="domain" description="Acyl-CoA thioesterase-like C-terminal" evidence="2">
    <location>
        <begin position="450"/>
        <end position="567"/>
    </location>
</feature>
<accession>A0A0R3Q217</accession>
<dbReference type="InterPro" id="IPR049450">
    <property type="entry name" value="ACOT8-like_C"/>
</dbReference>
<dbReference type="InterPro" id="IPR029069">
    <property type="entry name" value="HotDog_dom_sf"/>
</dbReference>
<dbReference type="GO" id="GO:0047617">
    <property type="term" value="F:fatty acyl-CoA hydrolase activity"/>
    <property type="evidence" value="ECO:0007669"/>
    <property type="project" value="InterPro"/>
</dbReference>
<sequence>MSDFEEYARRFFVFEQEQNVFRTSTLTTLQQGSSEAAYGGLIFAQALAAAENTVEEKYKPHAMHSFFLLNGKFFNTWGERRGHEFLFDILAPNKCFQLILLIVHQVFIYDLEVEPDSAVHQDTMPNITSWKKLKTVAEAIRSLRAEIAEGKIKLKSSADRYVRFLESRTTETNEDLFEVSSLLQILLGHTLWIILWGPMSHPPAGRFIRGLKHGVFLTIVRSCIGWYELLNPAKSKLVSVFRYLVAYNSDATMASSAYRPHIINDFHPSMVFSLDHNVWMHQHLMRADQWMLFENTSTVAGRGRAFTTGKLWNEDGVLLLSCTQEIVIEIDRVMLGEYVTNFCFNLISWLILAVFVYVRTSTLTTLHQGSSEAAYGGLIFAQALAAAENTVEEKYKPHAMHSFFLLNDLQVEPDSAIHQDAMPNITSWKELKSMAEAIPSLRAEIAEDRLMGIGGPSSNCRTFYSWMKTWGVLDGCEKLHRYLVAYISDATMAGSASRPHLINDFNPSMVFSLDHNVWMHQHLIRADQWMLFENSSTVAGRGRAFTTGKLWNEDGVLLLSCTQEIVIRGRGVTSQI</sequence>
<dbReference type="CDD" id="cd03444">
    <property type="entry name" value="Thioesterase_II_repeat1"/>
    <property type="match status" value="2"/>
</dbReference>
<evidence type="ECO:0000259" key="2">
    <source>
        <dbReference type="Pfam" id="PF20789"/>
    </source>
</evidence>
<evidence type="ECO:0000313" key="5">
    <source>
        <dbReference type="WBParaSite" id="ACOC_0001310801-mRNA-1"/>
    </source>
</evidence>
<dbReference type="SUPFAM" id="SSF54637">
    <property type="entry name" value="Thioesterase/thiol ester dehydrase-isomerase"/>
    <property type="match status" value="4"/>
</dbReference>
<feature type="domain" description="Acyl-CoA thioesterase-like C-terminal" evidence="2">
    <location>
        <begin position="246"/>
        <end position="328"/>
    </location>
</feature>
<reference evidence="5" key="1">
    <citation type="submission" date="2017-02" db="UniProtKB">
        <authorList>
            <consortium name="WormBaseParasite"/>
        </authorList>
    </citation>
    <scope>IDENTIFICATION</scope>
</reference>
<protein>
    <submittedName>
        <fullName evidence="5">Fungal_trans domain-containing protein</fullName>
    </submittedName>
</protein>
<dbReference type="GO" id="GO:0005782">
    <property type="term" value="C:peroxisomal matrix"/>
    <property type="evidence" value="ECO:0007669"/>
    <property type="project" value="UniProtKB-SubCell"/>
</dbReference>
<dbReference type="Proteomes" id="UP000267027">
    <property type="component" value="Unassembled WGS sequence"/>
</dbReference>
<dbReference type="GO" id="GO:0006637">
    <property type="term" value="P:acyl-CoA metabolic process"/>
    <property type="evidence" value="ECO:0007669"/>
    <property type="project" value="InterPro"/>
</dbReference>
<organism evidence="5">
    <name type="scientific">Angiostrongylus costaricensis</name>
    <name type="common">Nematode worm</name>
    <dbReference type="NCBI Taxonomy" id="334426"/>
    <lineage>
        <taxon>Eukaryota</taxon>
        <taxon>Metazoa</taxon>
        <taxon>Ecdysozoa</taxon>
        <taxon>Nematoda</taxon>
        <taxon>Chromadorea</taxon>
        <taxon>Rhabditida</taxon>
        <taxon>Rhabditina</taxon>
        <taxon>Rhabditomorpha</taxon>
        <taxon>Strongyloidea</taxon>
        <taxon>Metastrongylidae</taxon>
        <taxon>Angiostrongylus</taxon>
    </lineage>
</organism>
<evidence type="ECO:0000313" key="3">
    <source>
        <dbReference type="EMBL" id="VDM64694.1"/>
    </source>
</evidence>
<dbReference type="Gene3D" id="2.40.160.210">
    <property type="entry name" value="Acyl-CoA thioesterase, double hotdog domain"/>
    <property type="match status" value="4"/>
</dbReference>
<dbReference type="PANTHER" id="PTHR11066:SF34">
    <property type="entry name" value="ACYL-COENZYME A THIOESTERASE 8"/>
    <property type="match status" value="1"/>
</dbReference>
<dbReference type="WBParaSite" id="ACOC_0001310801-mRNA-1">
    <property type="protein sequence ID" value="ACOC_0001310801-mRNA-1"/>
    <property type="gene ID" value="ACOC_0001310801"/>
</dbReference>
<gene>
    <name evidence="3" type="ORF">ACOC_LOCUS13109</name>
</gene>
<evidence type="ECO:0000256" key="1">
    <source>
        <dbReference type="ARBA" id="ARBA00006538"/>
    </source>
</evidence>
<dbReference type="Pfam" id="PF20789">
    <property type="entry name" value="4HBT_3C"/>
    <property type="match status" value="2"/>
</dbReference>
<reference evidence="3 4" key="2">
    <citation type="submission" date="2018-11" db="EMBL/GenBank/DDBJ databases">
        <authorList>
            <consortium name="Pathogen Informatics"/>
        </authorList>
    </citation>
    <scope>NUCLEOTIDE SEQUENCE [LARGE SCALE GENOMIC DNA]</scope>
    <source>
        <strain evidence="3 4">Costa Rica</strain>
    </source>
</reference>
<proteinExistence type="inferred from homology"/>